<dbReference type="SUPFAM" id="SSF54928">
    <property type="entry name" value="RNA-binding domain, RBD"/>
    <property type="match status" value="1"/>
</dbReference>
<dbReference type="AlphaFoldDB" id="A0A814NRV1"/>
<dbReference type="CDD" id="cd00590">
    <property type="entry name" value="RRM_SF"/>
    <property type="match status" value="1"/>
</dbReference>
<evidence type="ECO:0000313" key="14">
    <source>
        <dbReference type="EMBL" id="CAF1096579.1"/>
    </source>
</evidence>
<evidence type="ECO:0000256" key="6">
    <source>
        <dbReference type="ARBA" id="ARBA00023242"/>
    </source>
</evidence>
<feature type="region of interest" description="Disordered" evidence="11">
    <location>
        <begin position="130"/>
        <end position="188"/>
    </location>
</feature>
<dbReference type="PROSITE" id="PS50102">
    <property type="entry name" value="RRM"/>
    <property type="match status" value="1"/>
</dbReference>
<protein>
    <recommendedName>
        <fullName evidence="2">Serine/arginine-rich splicing factor 2</fullName>
    </recommendedName>
    <alternativeName>
        <fullName evidence="9">Splicing component, 35 kDa</fullName>
    </alternativeName>
    <alternativeName>
        <fullName evidence="8">Splicing factor SC35</fullName>
    </alternativeName>
    <alternativeName>
        <fullName evidence="7">Splicing factor, arginine/serine-rich 2</fullName>
    </alternativeName>
</protein>
<comment type="caution">
    <text evidence="14">The sequence shown here is derived from an EMBL/GenBank/DDBJ whole genome shotgun (WGS) entry which is preliminary data.</text>
</comment>
<dbReference type="PROSITE" id="PS50304">
    <property type="entry name" value="TUDOR"/>
    <property type="match status" value="1"/>
</dbReference>
<evidence type="ECO:0000256" key="5">
    <source>
        <dbReference type="ARBA" id="ARBA00023187"/>
    </source>
</evidence>
<evidence type="ECO:0000256" key="9">
    <source>
        <dbReference type="ARBA" id="ARBA00032663"/>
    </source>
</evidence>
<dbReference type="Pfam" id="PF00567">
    <property type="entry name" value="TUDOR"/>
    <property type="match status" value="1"/>
</dbReference>
<dbReference type="InterPro" id="IPR012677">
    <property type="entry name" value="Nucleotide-bd_a/b_plait_sf"/>
</dbReference>
<dbReference type="InterPro" id="IPR000504">
    <property type="entry name" value="RRM_dom"/>
</dbReference>
<evidence type="ECO:0000256" key="11">
    <source>
        <dbReference type="SAM" id="MobiDB-lite"/>
    </source>
</evidence>
<feature type="domain" description="RRM" evidence="12">
    <location>
        <begin position="9"/>
        <end position="86"/>
    </location>
</feature>
<keyword evidence="5" id="KW-0508">mRNA splicing</keyword>
<feature type="region of interest" description="Disordered" evidence="11">
    <location>
        <begin position="104"/>
        <end position="123"/>
    </location>
</feature>
<dbReference type="PANTHER" id="PTHR48028">
    <property type="entry name" value="GLYCINE-RICH RNA-BINDING PROTEIN RZ1A"/>
    <property type="match status" value="1"/>
</dbReference>
<dbReference type="Proteomes" id="UP000663828">
    <property type="component" value="Unassembled WGS sequence"/>
</dbReference>
<keyword evidence="3" id="KW-0507">mRNA processing</keyword>
<evidence type="ECO:0000259" key="13">
    <source>
        <dbReference type="PROSITE" id="PS50304"/>
    </source>
</evidence>
<evidence type="ECO:0000256" key="3">
    <source>
        <dbReference type="ARBA" id="ARBA00022664"/>
    </source>
</evidence>
<evidence type="ECO:0000256" key="2">
    <source>
        <dbReference type="ARBA" id="ARBA00015058"/>
    </source>
</evidence>
<accession>A0A814NRV1</accession>
<evidence type="ECO:0000256" key="1">
    <source>
        <dbReference type="ARBA" id="ARBA00004123"/>
    </source>
</evidence>
<keyword evidence="4 10" id="KW-0694">RNA-binding</keyword>
<dbReference type="InterPro" id="IPR002999">
    <property type="entry name" value="Tudor"/>
</dbReference>
<dbReference type="Gene3D" id="2.40.50.90">
    <property type="match status" value="2"/>
</dbReference>
<dbReference type="GO" id="GO:0008380">
    <property type="term" value="P:RNA splicing"/>
    <property type="evidence" value="ECO:0007669"/>
    <property type="project" value="UniProtKB-KW"/>
</dbReference>
<reference evidence="14" key="1">
    <citation type="submission" date="2021-02" db="EMBL/GenBank/DDBJ databases">
        <authorList>
            <person name="Nowell W R."/>
        </authorList>
    </citation>
    <scope>NUCLEOTIDE SEQUENCE</scope>
</reference>
<dbReference type="Pfam" id="PF00076">
    <property type="entry name" value="RRM_1"/>
    <property type="match status" value="1"/>
</dbReference>
<sequence>MSDSSKRGYSIIVRNLPNGFNEEQLNQLFSQCGRIISTKVLPPKPDFEGECGFVNFADAESCQQAVEQLNGFCMNGFTIDVRHAMPRPGNNNFDRSQSGYRAMSATNLHPDDSNGVSSPGTAARFNAFRPANEHPSSSTPSKSMFSNNSQSSRNDAERVSNTPKPIQNSSTPIQQLQTTTTSKNSFENGSSMIHPSVNIQQHEPFEKDKTYSVYLSNLEIPHVVFAATLDDYVNATLLITQMNKHEQIAKNPANSLKTKGNIGWCDAILQIRPLPNDYYKYPVLCAKCILDGVPPVEKLSEQQSSAILKILVLDVKLEMTVLRFENNIPYVRLNLGEKNLNNEIRALLNASTVAKSNPTMQFDTYQPEVDLTGTHYVQLTSVDADPECFHVLLMRDCLPTIMNTLKDWNASKQPLVGQPKSDTFVCAQYDMDDLWYRAWIRKVTSKKVFICEYSAHVTTFSSTDDGAYVYFVDFGNEEYVSNDRLSECPDVLKSIPWQSVQIKLADIKLTDNERYALLRDFETERLKMKISQKNQNIYFVELLNNGKSLSDYVANLRKQQPPLPQTVVTSKITTENTPQISLENSRPILQPIQSIPDTSKQFNGNATPVDVIKRPLFSSSPGATSGRIPLPATDQTNGATSNELLSTLINEQRRQNHLLEQVIAAINSTNALLTQLVQR</sequence>
<evidence type="ECO:0000256" key="8">
    <source>
        <dbReference type="ARBA" id="ARBA00029667"/>
    </source>
</evidence>
<feature type="compositionally biased region" description="Polar residues" evidence="11">
    <location>
        <begin position="159"/>
        <end position="188"/>
    </location>
</feature>
<name>A0A814NRV1_ADIRI</name>
<evidence type="ECO:0000256" key="7">
    <source>
        <dbReference type="ARBA" id="ARBA00029589"/>
    </source>
</evidence>
<comment type="subcellular location">
    <subcellularLocation>
        <location evidence="1">Nucleus</location>
    </subcellularLocation>
</comment>
<keyword evidence="6" id="KW-0539">Nucleus</keyword>
<dbReference type="PANTHER" id="PTHR48028:SF4">
    <property type="entry name" value="SC35-LIKE SPLICING FACTOR"/>
    <property type="match status" value="1"/>
</dbReference>
<keyword evidence="15" id="KW-1185">Reference proteome</keyword>
<dbReference type="GO" id="GO:0003723">
    <property type="term" value="F:RNA binding"/>
    <property type="evidence" value="ECO:0007669"/>
    <property type="project" value="UniProtKB-UniRule"/>
</dbReference>
<evidence type="ECO:0000259" key="12">
    <source>
        <dbReference type="PROSITE" id="PS50102"/>
    </source>
</evidence>
<evidence type="ECO:0000313" key="15">
    <source>
        <dbReference type="Proteomes" id="UP000663828"/>
    </source>
</evidence>
<dbReference type="SMART" id="SM00360">
    <property type="entry name" value="RRM"/>
    <property type="match status" value="1"/>
</dbReference>
<dbReference type="InterPro" id="IPR051106">
    <property type="entry name" value="RNA-bind/splicing_reg"/>
</dbReference>
<evidence type="ECO:0000256" key="4">
    <source>
        <dbReference type="ARBA" id="ARBA00022884"/>
    </source>
</evidence>
<dbReference type="GO" id="GO:0006397">
    <property type="term" value="P:mRNA processing"/>
    <property type="evidence" value="ECO:0007669"/>
    <property type="project" value="UniProtKB-KW"/>
</dbReference>
<dbReference type="InterPro" id="IPR035979">
    <property type="entry name" value="RBD_domain_sf"/>
</dbReference>
<evidence type="ECO:0000256" key="10">
    <source>
        <dbReference type="PROSITE-ProRule" id="PRU00176"/>
    </source>
</evidence>
<dbReference type="Gene3D" id="3.30.70.330">
    <property type="match status" value="1"/>
</dbReference>
<dbReference type="Gene3D" id="2.30.30.140">
    <property type="match status" value="1"/>
</dbReference>
<gene>
    <name evidence="14" type="ORF">XAT740_LOCUS18123</name>
</gene>
<dbReference type="GO" id="GO:0005634">
    <property type="term" value="C:nucleus"/>
    <property type="evidence" value="ECO:0007669"/>
    <property type="project" value="UniProtKB-SubCell"/>
</dbReference>
<dbReference type="EMBL" id="CAJNOR010001201">
    <property type="protein sequence ID" value="CAF1096579.1"/>
    <property type="molecule type" value="Genomic_DNA"/>
</dbReference>
<dbReference type="SUPFAM" id="SSF63748">
    <property type="entry name" value="Tudor/PWWP/MBT"/>
    <property type="match status" value="1"/>
</dbReference>
<proteinExistence type="predicted"/>
<feature type="compositionally biased region" description="Low complexity" evidence="11">
    <location>
        <begin position="135"/>
        <end position="153"/>
    </location>
</feature>
<feature type="region of interest" description="Disordered" evidence="11">
    <location>
        <begin position="618"/>
        <end position="638"/>
    </location>
</feature>
<dbReference type="InterPro" id="IPR035437">
    <property type="entry name" value="SNase_OB-fold_sf"/>
</dbReference>
<organism evidence="14 15">
    <name type="scientific">Adineta ricciae</name>
    <name type="common">Rotifer</name>
    <dbReference type="NCBI Taxonomy" id="249248"/>
    <lineage>
        <taxon>Eukaryota</taxon>
        <taxon>Metazoa</taxon>
        <taxon>Spiralia</taxon>
        <taxon>Gnathifera</taxon>
        <taxon>Rotifera</taxon>
        <taxon>Eurotatoria</taxon>
        <taxon>Bdelloidea</taxon>
        <taxon>Adinetida</taxon>
        <taxon>Adinetidae</taxon>
        <taxon>Adineta</taxon>
    </lineage>
</organism>
<feature type="domain" description="Tudor" evidence="13">
    <location>
        <begin position="418"/>
        <end position="495"/>
    </location>
</feature>